<dbReference type="EMBL" id="CYRX01000009">
    <property type="protein sequence ID" value="CUH59292.1"/>
    <property type="molecule type" value="Genomic_DNA"/>
</dbReference>
<sequence length="99" mass="10907">MKQFTHFRTPLYVAVACALIAGCAAPPPGAHPGRYQLVKSIEPELRLLGVPTDGLDTYRTIRLAQLKAIIDERPPEHSAQRTRAMVVINKARAEPGYSK</sequence>
<dbReference type="PROSITE" id="PS51257">
    <property type="entry name" value="PROKAR_LIPOPROTEIN"/>
    <property type="match status" value="1"/>
</dbReference>
<organism evidence="1 2">
    <name type="scientific">Thalassobacter stenotrophicus</name>
    <dbReference type="NCBI Taxonomy" id="266809"/>
    <lineage>
        <taxon>Bacteria</taxon>
        <taxon>Pseudomonadati</taxon>
        <taxon>Pseudomonadota</taxon>
        <taxon>Alphaproteobacteria</taxon>
        <taxon>Rhodobacterales</taxon>
        <taxon>Roseobacteraceae</taxon>
        <taxon>Thalassobacter</taxon>
    </lineage>
</organism>
<accession>A0A0P1EWM5</accession>
<name>A0A0P1EWM5_9RHOB</name>
<evidence type="ECO:0000313" key="2">
    <source>
        <dbReference type="Proteomes" id="UP000051298"/>
    </source>
</evidence>
<dbReference type="Proteomes" id="UP000051298">
    <property type="component" value="Unassembled WGS sequence"/>
</dbReference>
<reference evidence="1 2" key="1">
    <citation type="submission" date="2015-09" db="EMBL/GenBank/DDBJ databases">
        <authorList>
            <consortium name="Swine Surveillance"/>
        </authorList>
    </citation>
    <scope>NUCLEOTIDE SEQUENCE [LARGE SCALE GENOMIC DNA]</scope>
    <source>
        <strain evidence="1 2">CECT 5294</strain>
    </source>
</reference>
<dbReference type="AlphaFoldDB" id="A0A0P1EWM5"/>
<evidence type="ECO:0000313" key="1">
    <source>
        <dbReference type="EMBL" id="CUH59292.1"/>
    </source>
</evidence>
<protein>
    <submittedName>
        <fullName evidence="1">Uncharacterized protein</fullName>
    </submittedName>
</protein>
<proteinExistence type="predicted"/>
<gene>
    <name evidence="1" type="ORF">THS5294_00576</name>
</gene>